<dbReference type="GO" id="GO:0005975">
    <property type="term" value="P:carbohydrate metabolic process"/>
    <property type="evidence" value="ECO:0007669"/>
    <property type="project" value="UniProtKB-ARBA"/>
</dbReference>
<dbReference type="Gene3D" id="2.60.40.10">
    <property type="entry name" value="Immunoglobulins"/>
    <property type="match status" value="1"/>
</dbReference>
<name>A0A4Y4D752_KOCVA</name>
<dbReference type="Proteomes" id="UP000315730">
    <property type="component" value="Unassembled WGS sequence"/>
</dbReference>
<feature type="region of interest" description="Disordered" evidence="1">
    <location>
        <begin position="1"/>
        <end position="22"/>
    </location>
</feature>
<gene>
    <name evidence="3" type="ORF">KVA01_15880</name>
</gene>
<reference evidence="3 4" key="1">
    <citation type="submission" date="2019-06" db="EMBL/GenBank/DDBJ databases">
        <title>Whole genome shotgun sequence of Kocuria varians NBRC 15358.</title>
        <authorList>
            <person name="Hosoyama A."/>
            <person name="Uohara A."/>
            <person name="Ohji S."/>
            <person name="Ichikawa N."/>
        </authorList>
    </citation>
    <scope>NUCLEOTIDE SEQUENCE [LARGE SCALE GENOMIC DNA]</scope>
    <source>
        <strain evidence="3 4">NBRC 15358</strain>
    </source>
</reference>
<evidence type="ECO:0000313" key="4">
    <source>
        <dbReference type="Proteomes" id="UP000315730"/>
    </source>
</evidence>
<feature type="compositionally biased region" description="Polar residues" evidence="1">
    <location>
        <begin position="8"/>
        <end position="17"/>
    </location>
</feature>
<sequence>MEADGYSTGPSGNSFASVQGAAWDPDTDPAFQKALRARLMSNDDSIFFNAQLMDTAKNRTTYGLQDPCIDDKGAALSRCRSAQECTDDSGAKGVNMDIVVGGANEGARSARGTQMCVGQAQAEDANDDGYVPLPVFTLQDFQQLAVAPAENHAQPAPDTLKNMNTNVYAVAQPQTFETTLGGYPVSVRAYPVQYTWNYGDGTTLGPTPLTGSPLADGAWDVPTDTSHVYTRTGDFQITLTTSFYGEYNIAGTGWQPVNGYNQVTSPPVALSVWRSTVHNVADDCRVNPSGIGCPGAKNG</sequence>
<evidence type="ECO:0000313" key="3">
    <source>
        <dbReference type="EMBL" id="GEC99433.1"/>
    </source>
</evidence>
<keyword evidence="4" id="KW-1185">Reference proteome</keyword>
<dbReference type="AlphaFoldDB" id="A0A4Y4D752"/>
<dbReference type="PROSITE" id="PS50093">
    <property type="entry name" value="PKD"/>
    <property type="match status" value="1"/>
</dbReference>
<comment type="caution">
    <text evidence="3">The sequence shown here is derived from an EMBL/GenBank/DDBJ whole genome shotgun (WGS) entry which is preliminary data.</text>
</comment>
<dbReference type="STRING" id="1272.GCA_900014985_01587"/>
<dbReference type="InterPro" id="IPR013783">
    <property type="entry name" value="Ig-like_fold"/>
</dbReference>
<dbReference type="CDD" id="cd00146">
    <property type="entry name" value="PKD"/>
    <property type="match status" value="1"/>
</dbReference>
<dbReference type="EMBL" id="BJNW01000012">
    <property type="protein sequence ID" value="GEC99433.1"/>
    <property type="molecule type" value="Genomic_DNA"/>
</dbReference>
<evidence type="ECO:0000259" key="2">
    <source>
        <dbReference type="PROSITE" id="PS50093"/>
    </source>
</evidence>
<evidence type="ECO:0000256" key="1">
    <source>
        <dbReference type="SAM" id="MobiDB-lite"/>
    </source>
</evidence>
<accession>A0A4Y4D752</accession>
<protein>
    <recommendedName>
        <fullName evidence="2">PKD domain-containing protein</fullName>
    </recommendedName>
</protein>
<feature type="domain" description="PKD" evidence="2">
    <location>
        <begin position="191"/>
        <end position="242"/>
    </location>
</feature>
<dbReference type="Pfam" id="PF00801">
    <property type="entry name" value="PKD"/>
    <property type="match status" value="1"/>
</dbReference>
<proteinExistence type="predicted"/>
<dbReference type="InterPro" id="IPR000601">
    <property type="entry name" value="PKD_dom"/>
</dbReference>
<organism evidence="3 4">
    <name type="scientific">Kocuria varians</name>
    <name type="common">Micrococcus varians</name>
    <dbReference type="NCBI Taxonomy" id="1272"/>
    <lineage>
        <taxon>Bacteria</taxon>
        <taxon>Bacillati</taxon>
        <taxon>Actinomycetota</taxon>
        <taxon>Actinomycetes</taxon>
        <taxon>Micrococcales</taxon>
        <taxon>Micrococcaceae</taxon>
        <taxon>Kocuria</taxon>
    </lineage>
</organism>